<sequence>MTDQLKIDENLYSRQLYAIGRDAQEKASISKVLISGMTGLGVEIAKNAILQGFKSVTIHDIENITMYDLSTNYYATEDSIGKNRAEVSFQQLSELNNYVKVNYFTDPLQFNLLLDYNIIVLVNYPINRQLEINRFTHQNNIHFIGTSTYGLVGQIFCDYTENFTVYDQDGEQLRTAMIESIENSTTPVVKCINTSHNLTSGCIVKFTNIQGMYELNNLESEIEYIDKTIFRIKIDTTNFNKYINGGEITEVKSKKVFNFKSLEKSLENPEFIITDFSDFEKPNKLHALCLSNNDPRNIKKYFDGEISQDLQDRFYTTYNGQSTPINSIIGGIVSQEILKACSGKFTPIYQWLYFDSLESLPDNYKEVDRNFKNTRYDAQIKIFGNEFQKKLSMMKYFIVGSGAIGCELLKNFAMIGLGKIIITDMDTIEKSNLNRQFLFRDKDIGKPKSTTAANAIKKMNPDILITPLQDRVGPETEHFFNMQFYNDLDGVANALDNIQARLYVDSRCVLFKKSLLESGTLGTKANVQVIVPYLTESYGSSNDPPEESFPVCTIKTFPNQIQHCIQWSREQFEELFTQKPRTALEYISNPDKIKKLPTSEIISYSESVKFILENIPFSFEDCIRLAYTKFHEYYTQQIYELLQKYPIDSTTSSGSKFWSGAKKCPHDIDFDINNKLHLEYVIAFSKIWANIFNIFNNYTPDTIKKIISGFPKLNVKDSINNIKISTTDEEEKKRLEDEKEKMKLIDTDELINSLPDPTRFKSFIINPQDFEKDDDTNFHIDYITTASNMRALNYNIETSDRHTIKGIAGKIIPALSTTTSVVAGLVTLELYKLANNFNKLEKYKNAFINLALPYFGFSDPISVKKYEVGGNKYSMWDTFIINKDLTLREFLDHFKENYNLDVDTVTYGNFMLYGIMINPIKANKRLKMKIRTIIEEELNIKLSGNSISLQICTDTDNVDDDTELPDVLFML</sequence>
<proteinExistence type="inferred from homology"/>
<dbReference type="FunFam" id="3.50.50.80:FF:000001">
    <property type="entry name" value="ubiquitin-like modifier-activating enzyme 1"/>
    <property type="match status" value="1"/>
</dbReference>
<evidence type="ECO:0000256" key="3">
    <source>
        <dbReference type="ARBA" id="ARBA00022598"/>
    </source>
</evidence>
<protein>
    <submittedName>
        <fullName evidence="8">Ubiquitin-activating enzyme</fullName>
    </submittedName>
</protein>
<dbReference type="InterPro" id="IPR019572">
    <property type="entry name" value="UBA_E1_SCCH"/>
</dbReference>
<dbReference type="Pfam" id="PF00899">
    <property type="entry name" value="ThiF"/>
    <property type="match status" value="2"/>
</dbReference>
<dbReference type="InterPro" id="IPR000011">
    <property type="entry name" value="UBQ/SUMO-activ_enz_E1-like"/>
</dbReference>
<evidence type="ECO:0000256" key="2">
    <source>
        <dbReference type="ARBA" id="ARBA00005673"/>
    </source>
</evidence>
<dbReference type="InterPro" id="IPR018965">
    <property type="entry name" value="Ub-activating_enz_E1_C"/>
</dbReference>
<comment type="similarity">
    <text evidence="2">Belongs to the ubiquitin-activating E1 family.</text>
</comment>
<dbReference type="UniPathway" id="UPA00143"/>
<dbReference type="Gene3D" id="3.40.50.12550">
    <property type="entry name" value="Ubiquitin-activating enzyme E1, inactive adenylation domain, subdomain 2"/>
    <property type="match status" value="2"/>
</dbReference>
<dbReference type="PANTHER" id="PTHR10953">
    <property type="entry name" value="UBIQUITIN-ACTIVATING ENZYME E1"/>
    <property type="match status" value="1"/>
</dbReference>
<evidence type="ECO:0000256" key="4">
    <source>
        <dbReference type="ARBA" id="ARBA00022741"/>
    </source>
</evidence>
<dbReference type="InterPro" id="IPR042302">
    <property type="entry name" value="E1_FCCH_sf"/>
</dbReference>
<dbReference type="InterPro" id="IPR018074">
    <property type="entry name" value="UBQ-activ_enz_E1_CS"/>
</dbReference>
<dbReference type="Gene3D" id="3.40.50.720">
    <property type="entry name" value="NAD(P)-binding Rossmann-like Domain"/>
    <property type="match status" value="1"/>
</dbReference>
<dbReference type="Gene3D" id="3.50.50.80">
    <property type="entry name" value="Ubiquitin-activating enzyme E1, inactive adenylation domain, subdomain 1"/>
    <property type="match status" value="1"/>
</dbReference>
<dbReference type="Gene3D" id="1.10.10.2660">
    <property type="entry name" value="Ubiquitin-activating enzyme E1, SCCH domain"/>
    <property type="match status" value="1"/>
</dbReference>
<dbReference type="InterPro" id="IPR042449">
    <property type="entry name" value="Ub-E1_IAD_1"/>
</dbReference>
<dbReference type="InterPro" id="IPR042063">
    <property type="entry name" value="Ubi_acti_E1_SCCH"/>
</dbReference>
<dbReference type="Gene3D" id="2.40.30.180">
    <property type="entry name" value="Ubiquitin-activating enzyme E1, FCCH domain"/>
    <property type="match status" value="1"/>
</dbReference>
<dbReference type="GO" id="GO:0004839">
    <property type="term" value="F:ubiquitin activating enzyme activity"/>
    <property type="evidence" value="ECO:0007669"/>
    <property type="project" value="UniProtKB-EC"/>
</dbReference>
<dbReference type="SMART" id="SM00985">
    <property type="entry name" value="UBA_e1_C"/>
    <property type="match status" value="1"/>
</dbReference>
<dbReference type="GO" id="GO:0019948">
    <property type="term" value="F:SUMO activating enzyme activity"/>
    <property type="evidence" value="ECO:0007669"/>
    <property type="project" value="TreeGrafter"/>
</dbReference>
<comment type="pathway">
    <text evidence="1">Protein modification; protein ubiquitination.</text>
</comment>
<evidence type="ECO:0000259" key="7">
    <source>
        <dbReference type="SMART" id="SM00985"/>
    </source>
</evidence>
<dbReference type="EMBL" id="KY684085">
    <property type="protein sequence ID" value="ARF09593.1"/>
    <property type="molecule type" value="Genomic_DNA"/>
</dbReference>
<organism evidence="8">
    <name type="scientific">Indivirus ILV1</name>
    <dbReference type="NCBI Taxonomy" id="1977633"/>
    <lineage>
        <taxon>Viruses</taxon>
        <taxon>Varidnaviria</taxon>
        <taxon>Bamfordvirae</taxon>
        <taxon>Nucleocytoviricota</taxon>
        <taxon>Megaviricetes</taxon>
        <taxon>Imitervirales</taxon>
        <taxon>Mimiviridae</taxon>
        <taxon>Klosneuvirinae</taxon>
        <taxon>Indivirus</taxon>
    </lineage>
</organism>
<dbReference type="InterPro" id="IPR035985">
    <property type="entry name" value="Ubiquitin-activating_enz"/>
</dbReference>
<dbReference type="Gene3D" id="3.10.290.60">
    <property type="entry name" value="Ubiquitin-activating enzyme E1, UFD domain"/>
    <property type="match status" value="1"/>
</dbReference>
<dbReference type="Pfam" id="PF10585">
    <property type="entry name" value="UBA_E1_SCCH"/>
    <property type="match status" value="1"/>
</dbReference>
<dbReference type="PROSITE" id="PS00536">
    <property type="entry name" value="UBIQUITIN_ACTIVAT_1"/>
    <property type="match status" value="1"/>
</dbReference>
<dbReference type="FunFam" id="3.40.50.720:FF:000015">
    <property type="entry name" value="Ubiquitin-activating enzyme E1 1"/>
    <property type="match status" value="1"/>
</dbReference>
<keyword evidence="3" id="KW-0436">Ligase</keyword>
<keyword evidence="6" id="KW-0067">ATP-binding</keyword>
<dbReference type="InterPro" id="IPR033127">
    <property type="entry name" value="UBQ-activ_enz_E1_Cys_AS"/>
</dbReference>
<gene>
    <name evidence="8" type="ORF">Indivirus_1_216</name>
</gene>
<dbReference type="InterPro" id="IPR038252">
    <property type="entry name" value="UBA_E1_C_sf"/>
</dbReference>
<dbReference type="InterPro" id="IPR045886">
    <property type="entry name" value="ThiF/MoeB/HesA"/>
</dbReference>
<evidence type="ECO:0000313" key="8">
    <source>
        <dbReference type="EMBL" id="ARF09593.1"/>
    </source>
</evidence>
<dbReference type="SUPFAM" id="SSF69572">
    <property type="entry name" value="Activating enzymes of the ubiquitin-like proteins"/>
    <property type="match status" value="2"/>
</dbReference>
<dbReference type="PANTHER" id="PTHR10953:SF102">
    <property type="entry name" value="ADENYLYLTRANSFERASE AND SULFURTRANSFERASE MOCS3"/>
    <property type="match status" value="1"/>
</dbReference>
<evidence type="ECO:0000256" key="5">
    <source>
        <dbReference type="ARBA" id="ARBA00022786"/>
    </source>
</evidence>
<feature type="domain" description="Ubiquitin-activating enzyme E1 C-terminal" evidence="7">
    <location>
        <begin position="843"/>
        <end position="967"/>
    </location>
</feature>
<dbReference type="PRINTS" id="PR01849">
    <property type="entry name" value="UBIQUITINACT"/>
</dbReference>
<dbReference type="FunFam" id="3.50.50.80:FF:000002">
    <property type="entry name" value="SUMO-activating enzyme subunit 2"/>
    <property type="match status" value="1"/>
</dbReference>
<evidence type="ECO:0000256" key="1">
    <source>
        <dbReference type="ARBA" id="ARBA00004906"/>
    </source>
</evidence>
<dbReference type="PROSITE" id="PS00865">
    <property type="entry name" value="UBIQUITIN_ACTIVAT_2"/>
    <property type="match status" value="1"/>
</dbReference>
<evidence type="ECO:0000256" key="6">
    <source>
        <dbReference type="ARBA" id="ARBA00022840"/>
    </source>
</evidence>
<dbReference type="GO" id="GO:0005524">
    <property type="term" value="F:ATP binding"/>
    <property type="evidence" value="ECO:0007669"/>
    <property type="project" value="UniProtKB-KW"/>
</dbReference>
<dbReference type="Pfam" id="PF09358">
    <property type="entry name" value="E1_UFD"/>
    <property type="match status" value="1"/>
</dbReference>
<name>A0A1V0SCZ9_9VIRU</name>
<accession>A0A1V0SCZ9</accession>
<keyword evidence="4" id="KW-0547">Nucleotide-binding</keyword>
<dbReference type="InterPro" id="IPR000594">
    <property type="entry name" value="ThiF_NAD_FAD-bd"/>
</dbReference>
<keyword evidence="5" id="KW-0833">Ubl conjugation pathway</keyword>
<reference evidence="8" key="1">
    <citation type="journal article" date="2017" name="Science">
        <title>Giant viruses with an expanded complement of translation system components.</title>
        <authorList>
            <person name="Schulz F."/>
            <person name="Yutin N."/>
            <person name="Ivanova N.N."/>
            <person name="Ortega D.R."/>
            <person name="Lee T.K."/>
            <person name="Vierheilig J."/>
            <person name="Daims H."/>
            <person name="Horn M."/>
            <person name="Wagner M."/>
            <person name="Jensen G.J."/>
            <person name="Kyrpides N.C."/>
            <person name="Koonin E.V."/>
            <person name="Woyke T."/>
        </authorList>
    </citation>
    <scope>NUCLEOTIDE SEQUENCE</scope>
    <source>
        <strain evidence="8">ILV1</strain>
    </source>
</reference>
<dbReference type="GO" id="GO:0016925">
    <property type="term" value="P:protein sumoylation"/>
    <property type="evidence" value="ECO:0007669"/>
    <property type="project" value="TreeGrafter"/>
</dbReference>